<dbReference type="Proteomes" id="UP000199438">
    <property type="component" value="Unassembled WGS sequence"/>
</dbReference>
<evidence type="ECO:0000256" key="1">
    <source>
        <dbReference type="ARBA" id="ARBA00004571"/>
    </source>
</evidence>
<evidence type="ECO:0000256" key="7">
    <source>
        <dbReference type="PROSITE-ProRule" id="PRU01360"/>
    </source>
</evidence>
<dbReference type="InterPro" id="IPR037066">
    <property type="entry name" value="Plug_dom_sf"/>
</dbReference>
<dbReference type="STRING" id="1334022.SAMN04487907_1076"/>
<evidence type="ECO:0000259" key="9">
    <source>
        <dbReference type="Pfam" id="PF07715"/>
    </source>
</evidence>
<dbReference type="OrthoDB" id="9768177at2"/>
<dbReference type="SUPFAM" id="SSF56935">
    <property type="entry name" value="Porins"/>
    <property type="match status" value="1"/>
</dbReference>
<feature type="region of interest" description="Disordered" evidence="8">
    <location>
        <begin position="814"/>
        <end position="842"/>
    </location>
</feature>
<dbReference type="InterPro" id="IPR023997">
    <property type="entry name" value="TonB-dep_OMP_SusC/RagA_CS"/>
</dbReference>
<dbReference type="RefSeq" id="WP_092543672.1">
    <property type="nucleotide sequence ID" value="NZ_FOKV01000007.1"/>
</dbReference>
<dbReference type="Pfam" id="PF07715">
    <property type="entry name" value="Plug"/>
    <property type="match status" value="1"/>
</dbReference>
<dbReference type="AlphaFoldDB" id="A0A1I1L8U9"/>
<dbReference type="InterPro" id="IPR039426">
    <property type="entry name" value="TonB-dep_rcpt-like"/>
</dbReference>
<gene>
    <name evidence="10" type="ORF">SAMN04487907_1076</name>
</gene>
<protein>
    <submittedName>
        <fullName evidence="10">TonB-linked outer membrane protein, SusC/RagA family</fullName>
    </submittedName>
</protein>
<feature type="domain" description="TonB-dependent receptor plug" evidence="9">
    <location>
        <begin position="123"/>
        <end position="243"/>
    </location>
</feature>
<dbReference type="NCBIfam" id="TIGR04056">
    <property type="entry name" value="OMP_RagA_SusC"/>
    <property type="match status" value="1"/>
</dbReference>
<dbReference type="InterPro" id="IPR023996">
    <property type="entry name" value="TonB-dep_OMP_SusC/RagA"/>
</dbReference>
<evidence type="ECO:0000256" key="6">
    <source>
        <dbReference type="ARBA" id="ARBA00023237"/>
    </source>
</evidence>
<keyword evidence="11" id="KW-1185">Reference proteome</keyword>
<dbReference type="SUPFAM" id="SSF49464">
    <property type="entry name" value="Carboxypeptidase regulatory domain-like"/>
    <property type="match status" value="1"/>
</dbReference>
<dbReference type="InterPro" id="IPR036942">
    <property type="entry name" value="Beta-barrel_TonB_sf"/>
</dbReference>
<keyword evidence="3 7" id="KW-1134">Transmembrane beta strand</keyword>
<dbReference type="EMBL" id="FOKV01000007">
    <property type="protein sequence ID" value="SFC66823.1"/>
    <property type="molecule type" value="Genomic_DNA"/>
</dbReference>
<organism evidence="10 11">
    <name type="scientific">Zunongwangia mangrovi</name>
    <dbReference type="NCBI Taxonomy" id="1334022"/>
    <lineage>
        <taxon>Bacteria</taxon>
        <taxon>Pseudomonadati</taxon>
        <taxon>Bacteroidota</taxon>
        <taxon>Flavobacteriia</taxon>
        <taxon>Flavobacteriales</taxon>
        <taxon>Flavobacteriaceae</taxon>
        <taxon>Zunongwangia</taxon>
    </lineage>
</organism>
<comment type="subcellular location">
    <subcellularLocation>
        <location evidence="1 7">Cell outer membrane</location>
        <topology evidence="1 7">Multi-pass membrane protein</topology>
    </subcellularLocation>
</comment>
<keyword evidence="5 7" id="KW-0472">Membrane</keyword>
<sequence length="1035" mass="115392">MEKKYNFRILKILFVIITTSLFCDTISAQQVSGVVSDAKLGEPLLGVTVIEKGSSNGTTTDMDGRFSLRVRDKKGGALIFSFIGYKRDTVPIANQDYMKIELNEELGQLKEVVINAGYGQMKKDMTTGSVASISGEDLQDLPTTTVVEALQGRIAGLNVLGTSGAPGAQGIITLRGNTSMNPDTRSQPLYVIDGVIMDPEVSGAAQAGLNPLALLNPNDIKSIDVLKDAAAATIYGARGANGVIIVTTKRASSNKPQITVRTEIGMSTRPALRPVMVGAAERRFKMNYLKNNLTNPEQRRLLSLMLTDSLNTAFNNNSDWQDMLIQGALTKEGNVAISGRTETSDFRMSLNYYDEEGVIKNSGFSRMSANLMYNFRPVEKFRINSNVSFTHVGRKQGNGDYLFRFSGWNFPSSFWQITETEREYHTGALEDVRNKNDFFLFNGNLNLQYDFNNHLKFTSNIVGNLNYSREDRFQPGYVAWNGIANATSNSSDNRYYSVENYFNFTTKFNTESHNFNAVIGQSFEEQYSANTYSQGRDIPVTAIKTIQGLPDKNTTTSTYNGERSLASFFTRLSYDYKQKYLISANYRIDGSSRFGRDNRWAYFPSISGGWIITNENFFPESKAFSFVKLRGSYGITGREPGGLYQSYQGLRSDINYYNNIYTQSYGGAGFIVPNYVENVSSPGLSWEQTSQTNLGIELRFLENRISLTGEVYERYTADLLFSRQIPAITGYSNALDNTMDVLNQGWELTLGASIVQNEKFRWRSDLTIAHNENIVAKTPGGRDITSAWFSVSQGGPLYNYKVWETDGVYPRTSDVPVDPLTGERMRQGWSGGNQYEGGDPRRIDQNNDYIIDGNDLVSYGSSDPDLYGGWNNTFNYKGFSLSVQCNFVYGRNILNGYLSDKLNGASNNANNMWGSISGPASDLGDYSFWINPGDDTEYPRIIPNNIDQWNIQSSSFIEDGSFFRVKFINLGYSIPRALSENLGLDRARLWGSVNNVWTYSDSTLLDPEAVAPNGYASAQAYPVPNKFSLGIEVAF</sequence>
<keyword evidence="2 7" id="KW-0813">Transport</keyword>
<dbReference type="Pfam" id="PF13715">
    <property type="entry name" value="CarbopepD_reg_2"/>
    <property type="match status" value="1"/>
</dbReference>
<dbReference type="InterPro" id="IPR008969">
    <property type="entry name" value="CarboxyPept-like_regulatory"/>
</dbReference>
<dbReference type="Gene3D" id="2.60.40.1120">
    <property type="entry name" value="Carboxypeptidase-like, regulatory domain"/>
    <property type="match status" value="1"/>
</dbReference>
<proteinExistence type="inferred from homology"/>
<evidence type="ECO:0000256" key="8">
    <source>
        <dbReference type="SAM" id="MobiDB-lite"/>
    </source>
</evidence>
<dbReference type="Gene3D" id="2.170.130.10">
    <property type="entry name" value="TonB-dependent receptor, plug domain"/>
    <property type="match status" value="1"/>
</dbReference>
<evidence type="ECO:0000256" key="3">
    <source>
        <dbReference type="ARBA" id="ARBA00022452"/>
    </source>
</evidence>
<keyword evidence="4 7" id="KW-0812">Transmembrane</keyword>
<dbReference type="Gene3D" id="2.40.170.20">
    <property type="entry name" value="TonB-dependent receptor, beta-barrel domain"/>
    <property type="match status" value="1"/>
</dbReference>
<reference evidence="11" key="1">
    <citation type="submission" date="2016-10" db="EMBL/GenBank/DDBJ databases">
        <authorList>
            <person name="Varghese N."/>
            <person name="Submissions S."/>
        </authorList>
    </citation>
    <scope>NUCLEOTIDE SEQUENCE [LARGE SCALE GENOMIC DNA]</scope>
    <source>
        <strain evidence="11">DSM 24499</strain>
    </source>
</reference>
<evidence type="ECO:0000256" key="4">
    <source>
        <dbReference type="ARBA" id="ARBA00022692"/>
    </source>
</evidence>
<evidence type="ECO:0000313" key="11">
    <source>
        <dbReference type="Proteomes" id="UP000199438"/>
    </source>
</evidence>
<dbReference type="InterPro" id="IPR012910">
    <property type="entry name" value="Plug_dom"/>
</dbReference>
<accession>A0A1I1L8U9</accession>
<dbReference type="PROSITE" id="PS52016">
    <property type="entry name" value="TONB_DEPENDENT_REC_3"/>
    <property type="match status" value="1"/>
</dbReference>
<keyword evidence="6 7" id="KW-0998">Cell outer membrane</keyword>
<evidence type="ECO:0000256" key="5">
    <source>
        <dbReference type="ARBA" id="ARBA00023136"/>
    </source>
</evidence>
<dbReference type="GO" id="GO:0009279">
    <property type="term" value="C:cell outer membrane"/>
    <property type="evidence" value="ECO:0007669"/>
    <property type="project" value="UniProtKB-SubCell"/>
</dbReference>
<dbReference type="NCBIfam" id="TIGR04057">
    <property type="entry name" value="SusC_RagA_signa"/>
    <property type="match status" value="1"/>
</dbReference>
<evidence type="ECO:0000256" key="2">
    <source>
        <dbReference type="ARBA" id="ARBA00022448"/>
    </source>
</evidence>
<name>A0A1I1L8U9_9FLAO</name>
<comment type="similarity">
    <text evidence="7">Belongs to the TonB-dependent receptor family.</text>
</comment>
<evidence type="ECO:0000313" key="10">
    <source>
        <dbReference type="EMBL" id="SFC66823.1"/>
    </source>
</evidence>